<dbReference type="SUPFAM" id="SSF54637">
    <property type="entry name" value="Thioesterase/thiol ester dehydrase-isomerase"/>
    <property type="match status" value="1"/>
</dbReference>
<reference evidence="5" key="1">
    <citation type="submission" date="2018-01" db="EMBL/GenBank/DDBJ databases">
        <title>Comparative genomics of Mycobacterium mucogenicum and Mycobacterium neoaurum clade members emphasizing tRNA and non-coding RNA.</title>
        <authorList>
            <person name="Behra P.R.K."/>
            <person name="Pettersson B.M.F."/>
            <person name="Das S."/>
            <person name="Dasgupta S."/>
            <person name="Kirsebom L.A."/>
        </authorList>
    </citation>
    <scope>NUCLEOTIDE SEQUENCE</scope>
    <source>
        <strain evidence="5">DSM 44124</strain>
    </source>
</reference>
<dbReference type="GO" id="GO:0005829">
    <property type="term" value="C:cytosol"/>
    <property type="evidence" value="ECO:0007669"/>
    <property type="project" value="TreeGrafter"/>
</dbReference>
<dbReference type="CDD" id="cd03443">
    <property type="entry name" value="PaaI_thioesterase"/>
    <property type="match status" value="1"/>
</dbReference>
<evidence type="ECO:0000259" key="3">
    <source>
        <dbReference type="Pfam" id="PF03061"/>
    </source>
</evidence>
<proteinExistence type="inferred from homology"/>
<reference evidence="4 6" key="2">
    <citation type="journal article" date="2019" name="BMC Evol. Biol.">
        <title>Comparative genomics of Mycobacterium mucogenicum and Mycobacterium neoaurum clade members emphasizing tRNA and non-coding RNA.</title>
        <authorList>
            <person name="Behra P.R.K."/>
            <person name="Pettersson B.M.F."/>
            <person name="Das S."/>
            <person name="Dasgupta S."/>
            <person name="Kirsebom L.A."/>
        </authorList>
    </citation>
    <scope>NUCLEOTIDE SEQUENCE [LARGE SCALE GENOMIC DNA]</scope>
    <source>
        <strain evidence="4 6">DSM 44124</strain>
    </source>
</reference>
<dbReference type="EMBL" id="CP062008">
    <property type="protein sequence ID" value="QPG72589.1"/>
    <property type="molecule type" value="Genomic_DNA"/>
</dbReference>
<dbReference type="AlphaFoldDB" id="A0A8H2JIL1"/>
<dbReference type="PANTHER" id="PTHR43240:SF5">
    <property type="entry name" value="1,4-DIHYDROXY-2-NAPHTHOYL-COA THIOESTERASE 1"/>
    <property type="match status" value="1"/>
</dbReference>
<comment type="similarity">
    <text evidence="1">Belongs to the thioesterase PaaI family.</text>
</comment>
<dbReference type="InterPro" id="IPR006683">
    <property type="entry name" value="Thioestr_dom"/>
</dbReference>
<dbReference type="InterPro" id="IPR003736">
    <property type="entry name" value="PAAI_dom"/>
</dbReference>
<dbReference type="PANTHER" id="PTHR43240">
    <property type="entry name" value="1,4-DIHYDROXY-2-NAPHTHOYL-COA THIOESTERASE 1"/>
    <property type="match status" value="1"/>
</dbReference>
<dbReference type="Pfam" id="PF03061">
    <property type="entry name" value="4HBT"/>
    <property type="match status" value="1"/>
</dbReference>
<organism evidence="5">
    <name type="scientific">Mycolicibacterium mucogenicum DSM 44124</name>
    <dbReference type="NCBI Taxonomy" id="1226753"/>
    <lineage>
        <taxon>Bacteria</taxon>
        <taxon>Bacillati</taxon>
        <taxon>Actinomycetota</taxon>
        <taxon>Actinomycetes</taxon>
        <taxon>Mycobacteriales</taxon>
        <taxon>Mycobacteriaceae</taxon>
        <taxon>Mycolicibacterium</taxon>
    </lineage>
</organism>
<evidence type="ECO:0000313" key="4">
    <source>
        <dbReference type="EMBL" id="QPG72589.1"/>
    </source>
</evidence>
<evidence type="ECO:0000313" key="5">
    <source>
        <dbReference type="EMBL" id="TLH56588.1"/>
    </source>
</evidence>
<dbReference type="NCBIfam" id="TIGR00369">
    <property type="entry name" value="unchar_dom_1"/>
    <property type="match status" value="1"/>
</dbReference>
<accession>A0A8H2JIL1</accession>
<keyword evidence="2" id="KW-0378">Hydrolase</keyword>
<feature type="domain" description="Thioesterase" evidence="3">
    <location>
        <begin position="41"/>
        <end position="117"/>
    </location>
</feature>
<dbReference type="Gene3D" id="3.10.129.10">
    <property type="entry name" value="Hotdog Thioesterase"/>
    <property type="match status" value="1"/>
</dbReference>
<dbReference type="GO" id="GO:0061522">
    <property type="term" value="F:1,4-dihydroxy-2-naphthoyl-CoA thioesterase activity"/>
    <property type="evidence" value="ECO:0007669"/>
    <property type="project" value="TreeGrafter"/>
</dbReference>
<dbReference type="KEGG" id="mmuc:C1S78_024800"/>
<dbReference type="InterPro" id="IPR029069">
    <property type="entry name" value="HotDog_dom_sf"/>
</dbReference>
<evidence type="ECO:0000256" key="2">
    <source>
        <dbReference type="ARBA" id="ARBA00022801"/>
    </source>
</evidence>
<evidence type="ECO:0000256" key="1">
    <source>
        <dbReference type="ARBA" id="ARBA00008324"/>
    </source>
</evidence>
<sequence>MAELNNGGPFLAAAGLHVTEATGQLVVGTIELGPEHHTPWGVVHGGVYTTAVESAASIGASAAVADRGQFAVGVHNSTDFVRSATGGTATVRAVPVQQGRSQQLWDVTITDANGSLLARGSLRLHNLDLRR</sequence>
<name>A0A8H2JIL1_MYCMU</name>
<reference evidence="4 6" key="3">
    <citation type="journal article" date="2019" name="Sci. Rep.">
        <title>Insight into the biology of Mycobacterium mucogenicum and Mycobacterium neoaurum clade members.</title>
        <authorList>
            <person name="Behra P.R.K."/>
            <person name="Pettersson B.M.F."/>
            <person name="Ramesh M."/>
            <person name="Dasgupta S."/>
            <person name="Kirsebom L.A."/>
        </authorList>
    </citation>
    <scope>NUCLEOTIDE SEQUENCE [LARGE SCALE GENOMIC DNA]</scope>
    <source>
        <strain evidence="4 6">DSM 44124</strain>
    </source>
</reference>
<evidence type="ECO:0000313" key="6">
    <source>
        <dbReference type="Proteomes" id="UP000309231"/>
    </source>
</evidence>
<dbReference type="Proteomes" id="UP000309231">
    <property type="component" value="Chromosome"/>
</dbReference>
<protein>
    <submittedName>
        <fullName evidence="5">PaaI family thioesterase</fullName>
    </submittedName>
</protein>
<gene>
    <name evidence="4" type="ORF">C1S78_024800</name>
    <name evidence="5" type="ORF">C1S78_24770</name>
</gene>
<keyword evidence="6" id="KW-1185">Reference proteome</keyword>
<dbReference type="EMBL" id="POTL01000001">
    <property type="protein sequence ID" value="TLH56588.1"/>
    <property type="molecule type" value="Genomic_DNA"/>
</dbReference>